<keyword evidence="1" id="KW-0004">4Fe-4S</keyword>
<dbReference type="InterPro" id="IPR050572">
    <property type="entry name" value="Fe-S_Ferredoxin"/>
</dbReference>
<dbReference type="AlphaFoldDB" id="A0A2W5SMP5"/>
<accession>A0A2W5SMP5</accession>
<organism evidence="6 7">
    <name type="scientific">Variovorax paradoxus</name>
    <dbReference type="NCBI Taxonomy" id="34073"/>
    <lineage>
        <taxon>Bacteria</taxon>
        <taxon>Pseudomonadati</taxon>
        <taxon>Pseudomonadota</taxon>
        <taxon>Betaproteobacteria</taxon>
        <taxon>Burkholderiales</taxon>
        <taxon>Comamonadaceae</taxon>
        <taxon>Variovorax</taxon>
    </lineage>
</organism>
<dbReference type="PANTHER" id="PTHR43687">
    <property type="entry name" value="ADENYLYLSULFATE REDUCTASE, BETA SUBUNIT"/>
    <property type="match status" value="1"/>
</dbReference>
<dbReference type="PROSITE" id="PS00198">
    <property type="entry name" value="4FE4S_FER_1"/>
    <property type="match status" value="1"/>
</dbReference>
<evidence type="ECO:0000259" key="5">
    <source>
        <dbReference type="PROSITE" id="PS51379"/>
    </source>
</evidence>
<keyword evidence="3" id="KW-0408">Iron</keyword>
<gene>
    <name evidence="6" type="ORF">DI563_07975</name>
</gene>
<dbReference type="PANTHER" id="PTHR43687:SF1">
    <property type="entry name" value="FERREDOXIN III"/>
    <property type="match status" value="1"/>
</dbReference>
<dbReference type="EMBL" id="QFPP01000064">
    <property type="protein sequence ID" value="PZQ76070.1"/>
    <property type="molecule type" value="Genomic_DNA"/>
</dbReference>
<evidence type="ECO:0000256" key="1">
    <source>
        <dbReference type="ARBA" id="ARBA00022485"/>
    </source>
</evidence>
<dbReference type="GO" id="GO:0051539">
    <property type="term" value="F:4 iron, 4 sulfur cluster binding"/>
    <property type="evidence" value="ECO:0007669"/>
    <property type="project" value="UniProtKB-KW"/>
</dbReference>
<proteinExistence type="predicted"/>
<dbReference type="InterPro" id="IPR017900">
    <property type="entry name" value="4Fe4S_Fe_S_CS"/>
</dbReference>
<dbReference type="SUPFAM" id="SSF54862">
    <property type="entry name" value="4Fe-4S ferredoxins"/>
    <property type="match status" value="1"/>
</dbReference>
<protein>
    <submittedName>
        <fullName evidence="6">4Fe-4S ferredoxin</fullName>
    </submittedName>
</protein>
<dbReference type="PROSITE" id="PS51379">
    <property type="entry name" value="4FE4S_FER_2"/>
    <property type="match status" value="2"/>
</dbReference>
<reference evidence="6 7" key="1">
    <citation type="submission" date="2017-08" db="EMBL/GenBank/DDBJ databases">
        <title>Infants hospitalized years apart are colonized by the same room-sourced microbial strains.</title>
        <authorList>
            <person name="Brooks B."/>
            <person name="Olm M.R."/>
            <person name="Firek B.A."/>
            <person name="Baker R."/>
            <person name="Thomas B.C."/>
            <person name="Morowitz M.J."/>
            <person name="Banfield J.F."/>
        </authorList>
    </citation>
    <scope>NUCLEOTIDE SEQUENCE [LARGE SCALE GENOMIC DNA]</scope>
    <source>
        <strain evidence="6">S2_005_003_R2_41</strain>
    </source>
</reference>
<feature type="domain" description="4Fe-4S ferredoxin-type" evidence="5">
    <location>
        <begin position="20"/>
        <end position="49"/>
    </location>
</feature>
<evidence type="ECO:0000313" key="6">
    <source>
        <dbReference type="EMBL" id="PZQ76070.1"/>
    </source>
</evidence>
<comment type="caution">
    <text evidence="6">The sequence shown here is derived from an EMBL/GenBank/DDBJ whole genome shotgun (WGS) entry which is preliminary data.</text>
</comment>
<keyword evidence="4" id="KW-0411">Iron-sulfur</keyword>
<name>A0A2W5SMP5_VARPD</name>
<evidence type="ECO:0000256" key="2">
    <source>
        <dbReference type="ARBA" id="ARBA00022723"/>
    </source>
</evidence>
<evidence type="ECO:0000256" key="3">
    <source>
        <dbReference type="ARBA" id="ARBA00023004"/>
    </source>
</evidence>
<evidence type="ECO:0000256" key="4">
    <source>
        <dbReference type="ARBA" id="ARBA00023014"/>
    </source>
</evidence>
<dbReference type="Proteomes" id="UP000249135">
    <property type="component" value="Unassembled WGS sequence"/>
</dbReference>
<dbReference type="GO" id="GO:0046872">
    <property type="term" value="F:metal ion binding"/>
    <property type="evidence" value="ECO:0007669"/>
    <property type="project" value="UniProtKB-KW"/>
</dbReference>
<dbReference type="InterPro" id="IPR017896">
    <property type="entry name" value="4Fe4S_Fe-S-bd"/>
</dbReference>
<keyword evidence="2" id="KW-0479">Metal-binding</keyword>
<evidence type="ECO:0000313" key="7">
    <source>
        <dbReference type="Proteomes" id="UP000249135"/>
    </source>
</evidence>
<dbReference type="Pfam" id="PF14697">
    <property type="entry name" value="Fer4_21"/>
    <property type="match status" value="1"/>
</dbReference>
<feature type="domain" description="4Fe-4S ferredoxin-type" evidence="5">
    <location>
        <begin position="53"/>
        <end position="83"/>
    </location>
</feature>
<sequence>MPIPSPAVPHPLGVRSRPGWLPAVDADRCTGCGWCVASCEPHVLALETAAWRKRSVLQDATHCTGCSECAVRCPFHAITMVRASPSDLRPED</sequence>
<dbReference type="Gene3D" id="3.30.70.20">
    <property type="match status" value="1"/>
</dbReference>